<organism evidence="1 2">
    <name type="scientific">Candidatus Kaiserbacteria bacterium GW2011_GWC2_52_8b</name>
    <dbReference type="NCBI Taxonomy" id="1618676"/>
    <lineage>
        <taxon>Bacteria</taxon>
        <taxon>Candidatus Kaiseribacteriota</taxon>
    </lineage>
</organism>
<dbReference type="Proteomes" id="UP000034445">
    <property type="component" value="Unassembled WGS sequence"/>
</dbReference>
<evidence type="ECO:0000313" key="1">
    <source>
        <dbReference type="EMBL" id="KKW29443.1"/>
    </source>
</evidence>
<proteinExistence type="predicted"/>
<sequence>PKRYSAAANDRHHTGHSIRAEREIKGLVPYSSDIGAAFN</sequence>
<protein>
    <submittedName>
        <fullName evidence="1">Uncharacterized protein</fullName>
    </submittedName>
</protein>
<accession>A0A0G1XDS9</accession>
<gene>
    <name evidence="1" type="ORF">UY74_C0075G0012</name>
</gene>
<dbReference type="EMBL" id="LCRF01000075">
    <property type="protein sequence ID" value="KKW29443.1"/>
    <property type="molecule type" value="Genomic_DNA"/>
</dbReference>
<reference evidence="1 2" key="1">
    <citation type="journal article" date="2015" name="Nature">
        <title>rRNA introns, odd ribosomes, and small enigmatic genomes across a large radiation of phyla.</title>
        <authorList>
            <person name="Brown C.T."/>
            <person name="Hug L.A."/>
            <person name="Thomas B.C."/>
            <person name="Sharon I."/>
            <person name="Castelle C.J."/>
            <person name="Singh A."/>
            <person name="Wilkins M.J."/>
            <person name="Williams K.H."/>
            <person name="Banfield J.F."/>
        </authorList>
    </citation>
    <scope>NUCLEOTIDE SEQUENCE [LARGE SCALE GENOMIC DNA]</scope>
</reference>
<name>A0A0G1XDS9_9BACT</name>
<comment type="caution">
    <text evidence="1">The sequence shown here is derived from an EMBL/GenBank/DDBJ whole genome shotgun (WGS) entry which is preliminary data.</text>
</comment>
<evidence type="ECO:0000313" key="2">
    <source>
        <dbReference type="Proteomes" id="UP000034445"/>
    </source>
</evidence>
<feature type="non-terminal residue" evidence="1">
    <location>
        <position position="1"/>
    </location>
</feature>
<dbReference type="AlphaFoldDB" id="A0A0G1XDS9"/>